<dbReference type="Pfam" id="PF00314">
    <property type="entry name" value="Thaumatin"/>
    <property type="match status" value="1"/>
</dbReference>
<comment type="caution">
    <text evidence="3">The sequence shown here is derived from an EMBL/GenBank/DDBJ whole genome shotgun (WGS) entry which is preliminary data.</text>
</comment>
<proteinExistence type="inferred from homology"/>
<dbReference type="SUPFAM" id="SSF49870">
    <property type="entry name" value="Osmotin, thaumatin-like protein"/>
    <property type="match status" value="1"/>
</dbReference>
<dbReference type="Gene3D" id="2.60.110.10">
    <property type="entry name" value="Thaumatin"/>
    <property type="match status" value="1"/>
</dbReference>
<dbReference type="PRINTS" id="PR00347">
    <property type="entry name" value="THAUMATIN"/>
</dbReference>
<evidence type="ECO:0000256" key="1">
    <source>
        <dbReference type="ARBA" id="ARBA00010607"/>
    </source>
</evidence>
<dbReference type="PROSITE" id="PS51367">
    <property type="entry name" value="THAUMATIN_2"/>
    <property type="match status" value="1"/>
</dbReference>
<dbReference type="AlphaFoldDB" id="A0A8T2WKX6"/>
<reference evidence="3" key="1">
    <citation type="journal article" date="2021" name="J. Hered.">
        <title>Genome Assembly of Salicaceae Populus deltoides (Eastern Cottonwood) I-69 Based on Nanopore Sequencing and Hi-C Technologies.</title>
        <authorList>
            <person name="Bai S."/>
            <person name="Wu H."/>
            <person name="Zhang J."/>
            <person name="Pan Z."/>
            <person name="Zhao W."/>
            <person name="Li Z."/>
            <person name="Tong C."/>
        </authorList>
    </citation>
    <scope>NUCLEOTIDE SEQUENCE</scope>
    <source>
        <tissue evidence="3">Leaf</tissue>
    </source>
</reference>
<organism evidence="3 4">
    <name type="scientific">Populus deltoides</name>
    <name type="common">Eastern poplar</name>
    <name type="synonym">Eastern cottonwood</name>
    <dbReference type="NCBI Taxonomy" id="3696"/>
    <lineage>
        <taxon>Eukaryota</taxon>
        <taxon>Viridiplantae</taxon>
        <taxon>Streptophyta</taxon>
        <taxon>Embryophyta</taxon>
        <taxon>Tracheophyta</taxon>
        <taxon>Spermatophyta</taxon>
        <taxon>Magnoliopsida</taxon>
        <taxon>eudicotyledons</taxon>
        <taxon>Gunneridae</taxon>
        <taxon>Pentapetalae</taxon>
        <taxon>rosids</taxon>
        <taxon>fabids</taxon>
        <taxon>Malpighiales</taxon>
        <taxon>Salicaceae</taxon>
        <taxon>Saliceae</taxon>
        <taxon>Populus</taxon>
    </lineage>
</organism>
<gene>
    <name evidence="3" type="ORF">H0E87_029439</name>
</gene>
<dbReference type="InterPro" id="IPR037176">
    <property type="entry name" value="Osmotin/thaumatin-like_sf"/>
</dbReference>
<evidence type="ECO:0000256" key="2">
    <source>
        <dbReference type="SAM" id="SignalP"/>
    </source>
</evidence>
<dbReference type="SMART" id="SM00205">
    <property type="entry name" value="THN"/>
    <property type="match status" value="1"/>
</dbReference>
<evidence type="ECO:0000313" key="3">
    <source>
        <dbReference type="EMBL" id="KAH8481979.1"/>
    </source>
</evidence>
<comment type="similarity">
    <text evidence="1">Belongs to the thaumatin family.</text>
</comment>
<sequence>MSRFSYLSLFPCFLLFARFFTLSNAATFEIRNQCTYTVWAAAVPGGGRRLDRGQSWTITANAGTTQARIWGRTKCNFDGAGRGTCETVQYQATAAELGAQLISMDSAQIRSGPAEDATILALSSRQINTVAILAAVAQQITPGFSSRGALTLIVILKMTRQAPSPVPVELITGLYSALEAVLSQEFNGVK</sequence>
<keyword evidence="2" id="KW-0732">Signal</keyword>
<feature type="chain" id="PRO_5035778670" evidence="2">
    <location>
        <begin position="26"/>
        <end position="190"/>
    </location>
</feature>
<dbReference type="Proteomes" id="UP000807159">
    <property type="component" value="Chromosome 18"/>
</dbReference>
<feature type="signal peptide" evidence="2">
    <location>
        <begin position="1"/>
        <end position="25"/>
    </location>
</feature>
<dbReference type="PANTHER" id="PTHR31048">
    <property type="entry name" value="OS03G0233200 PROTEIN"/>
    <property type="match status" value="1"/>
</dbReference>
<evidence type="ECO:0000313" key="4">
    <source>
        <dbReference type="Proteomes" id="UP000807159"/>
    </source>
</evidence>
<accession>A0A8T2WKX6</accession>
<name>A0A8T2WKX6_POPDE</name>
<protein>
    <submittedName>
        <fullName evidence="3">Uncharacterized protein</fullName>
    </submittedName>
</protein>
<dbReference type="EMBL" id="JACEGQ020000018">
    <property type="protein sequence ID" value="KAH8481979.1"/>
    <property type="molecule type" value="Genomic_DNA"/>
</dbReference>
<keyword evidence="4" id="KW-1185">Reference proteome</keyword>
<dbReference type="InterPro" id="IPR001938">
    <property type="entry name" value="Thaumatin"/>
</dbReference>